<dbReference type="NCBIfam" id="TIGR01439">
    <property type="entry name" value="lp_hng_hel_AbrB"/>
    <property type="match status" value="1"/>
</dbReference>
<organism evidence="2 3">
    <name type="scientific">Metasolibacillus meyeri</name>
    <dbReference type="NCBI Taxonomy" id="1071052"/>
    <lineage>
        <taxon>Bacteria</taxon>
        <taxon>Bacillati</taxon>
        <taxon>Bacillota</taxon>
        <taxon>Bacilli</taxon>
        <taxon>Bacillales</taxon>
        <taxon>Caryophanaceae</taxon>
        <taxon>Metasolibacillus</taxon>
    </lineage>
</organism>
<dbReference type="EMBL" id="JARSFG010000012">
    <property type="protein sequence ID" value="MEC1178514.1"/>
    <property type="molecule type" value="Genomic_DNA"/>
</dbReference>
<dbReference type="GO" id="GO:0003677">
    <property type="term" value="F:DNA binding"/>
    <property type="evidence" value="ECO:0007669"/>
    <property type="project" value="UniProtKB-KW"/>
</dbReference>
<dbReference type="SMART" id="SM00966">
    <property type="entry name" value="SpoVT_AbrB"/>
    <property type="match status" value="1"/>
</dbReference>
<dbReference type="Gene3D" id="2.10.260.10">
    <property type="match status" value="1"/>
</dbReference>
<comment type="caution">
    <text evidence="2">The sequence shown here is derived from an EMBL/GenBank/DDBJ whole genome shotgun (WGS) entry which is preliminary data.</text>
</comment>
<evidence type="ECO:0000259" key="1">
    <source>
        <dbReference type="SMART" id="SM00966"/>
    </source>
</evidence>
<dbReference type="InterPro" id="IPR037914">
    <property type="entry name" value="SpoVT-AbrB_sf"/>
</dbReference>
<dbReference type="InterPro" id="IPR007159">
    <property type="entry name" value="SpoVT-AbrB_dom"/>
</dbReference>
<feature type="domain" description="SpoVT-AbrB" evidence="1">
    <location>
        <begin position="5"/>
        <end position="49"/>
    </location>
</feature>
<dbReference type="Proteomes" id="UP001344888">
    <property type="component" value="Unassembled WGS sequence"/>
</dbReference>
<reference evidence="2 3" key="1">
    <citation type="submission" date="2023-03" db="EMBL/GenBank/DDBJ databases">
        <title>Bacillus Genome Sequencing.</title>
        <authorList>
            <person name="Dunlap C."/>
        </authorList>
    </citation>
    <scope>NUCLEOTIDE SEQUENCE [LARGE SCALE GENOMIC DNA]</scope>
    <source>
        <strain evidence="2 3">B-59205</strain>
    </source>
</reference>
<keyword evidence="2" id="KW-0238">DNA-binding</keyword>
<proteinExistence type="predicted"/>
<dbReference type="SUPFAM" id="SSF89447">
    <property type="entry name" value="AbrB/MazE/MraZ-like"/>
    <property type="match status" value="1"/>
</dbReference>
<evidence type="ECO:0000313" key="3">
    <source>
        <dbReference type="Proteomes" id="UP001344888"/>
    </source>
</evidence>
<evidence type="ECO:0000313" key="2">
    <source>
        <dbReference type="EMBL" id="MEC1178514.1"/>
    </source>
</evidence>
<keyword evidence="3" id="KW-1185">Reference proteome</keyword>
<protein>
    <submittedName>
        <fullName evidence="2">AbrB/MazE/SpoVT family DNA-binding domain-containing protein</fullName>
    </submittedName>
</protein>
<dbReference type="AlphaFoldDB" id="A0AAW9NS47"/>
<name>A0AAW9NS47_9BACL</name>
<dbReference type="Pfam" id="PF04014">
    <property type="entry name" value="MazE_antitoxin"/>
    <property type="match status" value="1"/>
</dbReference>
<gene>
    <name evidence="2" type="ORF">P9B03_08480</name>
</gene>
<accession>A0AAW9NS47</accession>
<dbReference type="RefSeq" id="WP_326123009.1">
    <property type="nucleotide sequence ID" value="NZ_JARSFG010000012.1"/>
</dbReference>
<sequence length="83" mass="8930">MQFNKKISRAGSITLPAALRRAIGVETGEKFSVNLQEDGSVLLKRTQGNCLLCNSEDNLVTHNGRLVCKPCIDTLQTKAGEGA</sequence>